<evidence type="ECO:0000313" key="2">
    <source>
        <dbReference type="Proteomes" id="UP001162992"/>
    </source>
</evidence>
<keyword evidence="2" id="KW-1185">Reference proteome</keyword>
<dbReference type="Proteomes" id="UP001162992">
    <property type="component" value="Chromosome 11"/>
</dbReference>
<dbReference type="EMBL" id="CM055102">
    <property type="protein sequence ID" value="KAJ7537699.1"/>
    <property type="molecule type" value="Genomic_DNA"/>
</dbReference>
<sequence>MKKKKDDDDPSRFFGNDDLTKSSWLSLQQSNGMDSRSSKSQWMMLCMKWPSQIQSDRQGQVGCKLELQLPWPFKTLMLAGKVVMDRMEQRARGWGSSSLSFLHHKQKLVDRVFSALQDLRKNARASRKTQDRPEAKSPLEDQGEAEERAFALALASRKRAILLEFYSQKCTLCQSLLKLVMNIEKKNQDWLAIVMADVDNKRWLPEVMYYGIKYVPCFVLLDSCGKALAKTGVPHSRQHVIQGLSYFLESMRPFKKRVKRISPSEKEDGIKESASPQS</sequence>
<gene>
    <name evidence="1" type="ORF">O6H91_11G017900</name>
</gene>
<reference evidence="2" key="1">
    <citation type="journal article" date="2024" name="Proc. Natl. Acad. Sci. U.S.A.">
        <title>Extraordinary preservation of gene collinearity over three hundred million years revealed in homosporous lycophytes.</title>
        <authorList>
            <person name="Li C."/>
            <person name="Wickell D."/>
            <person name="Kuo L.Y."/>
            <person name="Chen X."/>
            <person name="Nie B."/>
            <person name="Liao X."/>
            <person name="Peng D."/>
            <person name="Ji J."/>
            <person name="Jenkins J."/>
            <person name="Williams M."/>
            <person name="Shu S."/>
            <person name="Plott C."/>
            <person name="Barry K."/>
            <person name="Rajasekar S."/>
            <person name="Grimwood J."/>
            <person name="Han X."/>
            <person name="Sun S."/>
            <person name="Hou Z."/>
            <person name="He W."/>
            <person name="Dai G."/>
            <person name="Sun C."/>
            <person name="Schmutz J."/>
            <person name="Leebens-Mack J.H."/>
            <person name="Li F.W."/>
            <person name="Wang L."/>
        </authorList>
    </citation>
    <scope>NUCLEOTIDE SEQUENCE [LARGE SCALE GENOMIC DNA]</scope>
    <source>
        <strain evidence="2">cv. PW_Plant_1</strain>
    </source>
</reference>
<comment type="caution">
    <text evidence="1">The sequence shown here is derived from an EMBL/GenBank/DDBJ whole genome shotgun (WGS) entry which is preliminary data.</text>
</comment>
<name>A0ACC2C752_DIPCM</name>
<accession>A0ACC2C752</accession>
<protein>
    <submittedName>
        <fullName evidence="1">Uncharacterized protein</fullName>
    </submittedName>
</protein>
<evidence type="ECO:0000313" key="1">
    <source>
        <dbReference type="EMBL" id="KAJ7537699.1"/>
    </source>
</evidence>
<proteinExistence type="predicted"/>
<organism evidence="1 2">
    <name type="scientific">Diphasiastrum complanatum</name>
    <name type="common">Issler's clubmoss</name>
    <name type="synonym">Lycopodium complanatum</name>
    <dbReference type="NCBI Taxonomy" id="34168"/>
    <lineage>
        <taxon>Eukaryota</taxon>
        <taxon>Viridiplantae</taxon>
        <taxon>Streptophyta</taxon>
        <taxon>Embryophyta</taxon>
        <taxon>Tracheophyta</taxon>
        <taxon>Lycopodiopsida</taxon>
        <taxon>Lycopodiales</taxon>
        <taxon>Lycopodiaceae</taxon>
        <taxon>Lycopodioideae</taxon>
        <taxon>Diphasiastrum</taxon>
    </lineage>
</organism>